<accession>A0AAP0F7E8</accession>
<reference evidence="2 3" key="1">
    <citation type="submission" date="2024-01" db="EMBL/GenBank/DDBJ databases">
        <title>Genome assemblies of Stephania.</title>
        <authorList>
            <person name="Yang L."/>
        </authorList>
    </citation>
    <scope>NUCLEOTIDE SEQUENCE [LARGE SCALE GENOMIC DNA]</scope>
    <source>
        <strain evidence="2">JXDWG</strain>
        <tissue evidence="2">Leaf</tissue>
    </source>
</reference>
<dbReference type="AlphaFoldDB" id="A0AAP0F7E8"/>
<evidence type="ECO:0000256" key="1">
    <source>
        <dbReference type="SAM" id="MobiDB-lite"/>
    </source>
</evidence>
<organism evidence="2 3">
    <name type="scientific">Stephania cephalantha</name>
    <dbReference type="NCBI Taxonomy" id="152367"/>
    <lineage>
        <taxon>Eukaryota</taxon>
        <taxon>Viridiplantae</taxon>
        <taxon>Streptophyta</taxon>
        <taxon>Embryophyta</taxon>
        <taxon>Tracheophyta</taxon>
        <taxon>Spermatophyta</taxon>
        <taxon>Magnoliopsida</taxon>
        <taxon>Ranunculales</taxon>
        <taxon>Menispermaceae</taxon>
        <taxon>Menispermoideae</taxon>
        <taxon>Cissampelideae</taxon>
        <taxon>Stephania</taxon>
    </lineage>
</organism>
<evidence type="ECO:0000313" key="3">
    <source>
        <dbReference type="Proteomes" id="UP001419268"/>
    </source>
</evidence>
<name>A0AAP0F7E8_9MAGN</name>
<sequence length="194" mass="21819">MVQSLSIQPLSQGFDQHFLSHRFNRAKERVLLERREEEIEKFNEVGGALVIKLCKNIKLGRRRNIEEEEKEKPGRSEERVEKAGRRGVSPDIDSTGVDTGDQLATKDPVDLDSGIDYGVLECVVRSTPATERDQVDTGDQLAIKDSVDLDSRIDYGVLECVVRSTSATERDQVIASWVHPLVRSWKGIPKYGIV</sequence>
<proteinExistence type="predicted"/>
<feature type="region of interest" description="Disordered" evidence="1">
    <location>
        <begin position="66"/>
        <end position="105"/>
    </location>
</feature>
<gene>
    <name evidence="2" type="ORF">Scep_022965</name>
</gene>
<protein>
    <submittedName>
        <fullName evidence="2">Uncharacterized protein</fullName>
    </submittedName>
</protein>
<dbReference type="Proteomes" id="UP001419268">
    <property type="component" value="Unassembled WGS sequence"/>
</dbReference>
<dbReference type="EMBL" id="JBBNAG010000009">
    <property type="protein sequence ID" value="KAK9106121.1"/>
    <property type="molecule type" value="Genomic_DNA"/>
</dbReference>
<keyword evidence="3" id="KW-1185">Reference proteome</keyword>
<comment type="caution">
    <text evidence="2">The sequence shown here is derived from an EMBL/GenBank/DDBJ whole genome shotgun (WGS) entry which is preliminary data.</text>
</comment>
<evidence type="ECO:0000313" key="2">
    <source>
        <dbReference type="EMBL" id="KAK9106121.1"/>
    </source>
</evidence>
<feature type="compositionally biased region" description="Basic and acidic residues" evidence="1">
    <location>
        <begin position="70"/>
        <end position="84"/>
    </location>
</feature>